<evidence type="ECO:0000313" key="7">
    <source>
        <dbReference type="EMBL" id="MCM8556478.1"/>
    </source>
</evidence>
<dbReference type="RefSeq" id="WP_252111714.1">
    <property type="nucleotide sequence ID" value="NZ_JAMSHT010000001.1"/>
</dbReference>
<evidence type="ECO:0000256" key="3">
    <source>
        <dbReference type="ARBA" id="ARBA00023015"/>
    </source>
</evidence>
<keyword evidence="1" id="KW-0645">Protease</keyword>
<dbReference type="InterPro" id="IPR015927">
    <property type="entry name" value="Peptidase_S24_S26A/B/C"/>
</dbReference>
<proteinExistence type="predicted"/>
<keyword evidence="2" id="KW-0378">Hydrolase</keyword>
<evidence type="ECO:0000256" key="5">
    <source>
        <dbReference type="ARBA" id="ARBA00023163"/>
    </source>
</evidence>
<dbReference type="GO" id="GO:0004252">
    <property type="term" value="F:serine-type endopeptidase activity"/>
    <property type="evidence" value="ECO:0007669"/>
    <property type="project" value="InterPro"/>
</dbReference>
<dbReference type="SUPFAM" id="SSF51306">
    <property type="entry name" value="LexA/Signal peptidase"/>
    <property type="match status" value="1"/>
</dbReference>
<evidence type="ECO:0000313" key="8">
    <source>
        <dbReference type="Proteomes" id="UP001155128"/>
    </source>
</evidence>
<keyword evidence="8" id="KW-1185">Reference proteome</keyword>
<reference evidence="7" key="1">
    <citation type="submission" date="2022-06" db="EMBL/GenBank/DDBJ databases">
        <title>Sphingomicrobium sedimins sp. nov., a marine bacterium isolated from tidal flat.</title>
        <authorList>
            <person name="Kim C.-H."/>
            <person name="Yoo Y."/>
            <person name="Kim J.-J."/>
        </authorList>
    </citation>
    <scope>NUCLEOTIDE SEQUENCE</scope>
    <source>
        <strain evidence="7">GRR-S6-50</strain>
    </source>
</reference>
<keyword evidence="4" id="KW-0238">DNA-binding</keyword>
<dbReference type="GO" id="GO:0006508">
    <property type="term" value="P:proteolysis"/>
    <property type="evidence" value="ECO:0007669"/>
    <property type="project" value="UniProtKB-KW"/>
</dbReference>
<dbReference type="Gene3D" id="2.10.109.10">
    <property type="entry name" value="Umud Fragment, subunit A"/>
    <property type="match status" value="1"/>
</dbReference>
<dbReference type="InterPro" id="IPR039418">
    <property type="entry name" value="LexA-like"/>
</dbReference>
<feature type="domain" description="Peptidase S24/S26A/S26B/S26C" evidence="6">
    <location>
        <begin position="85"/>
        <end position="205"/>
    </location>
</feature>
<accession>A0A9X2J0P6</accession>
<dbReference type="EMBL" id="JAMSHT010000001">
    <property type="protein sequence ID" value="MCM8556478.1"/>
    <property type="molecule type" value="Genomic_DNA"/>
</dbReference>
<dbReference type="GO" id="GO:0003677">
    <property type="term" value="F:DNA binding"/>
    <property type="evidence" value="ECO:0007669"/>
    <property type="project" value="UniProtKB-KW"/>
</dbReference>
<evidence type="ECO:0000256" key="2">
    <source>
        <dbReference type="ARBA" id="ARBA00022801"/>
    </source>
</evidence>
<evidence type="ECO:0000259" key="6">
    <source>
        <dbReference type="Pfam" id="PF00717"/>
    </source>
</evidence>
<dbReference type="GO" id="GO:0016020">
    <property type="term" value="C:membrane"/>
    <property type="evidence" value="ECO:0007669"/>
    <property type="project" value="InterPro"/>
</dbReference>
<dbReference type="InterPro" id="IPR019756">
    <property type="entry name" value="Pept_S26A_signal_pept_1_Ser-AS"/>
</dbReference>
<comment type="caution">
    <text evidence="7">The sequence shown here is derived from an EMBL/GenBank/DDBJ whole genome shotgun (WGS) entry which is preliminary data.</text>
</comment>
<dbReference type="InterPro" id="IPR036286">
    <property type="entry name" value="LexA/Signal_pep-like_sf"/>
</dbReference>
<dbReference type="PANTHER" id="PTHR40661">
    <property type="match status" value="1"/>
</dbReference>
<sequence>MPNDPRDMLEELCRRERVDFATLSRLIGRNDAYIQQYIRRGTPRVLAERDRRLIARYFDIDEERLGAPKRDMPGGLVPVVQRPVRAAAGDGAVNGDDQAGARFAFDRRWLRQLTAGRPEDLSVIRVEGDSMAPTLNDGDDILVDQADGEGRLRDGIYVLRIDDALVVKRLAKHPMGARVTVQSDNPAYTDWPDCKLSDISIIGRVLWIGRRLG</sequence>
<dbReference type="PANTHER" id="PTHR40661:SF3">
    <property type="entry name" value="FELS-1 PROPHAGE TRANSCRIPTIONAL REGULATOR"/>
    <property type="match status" value="1"/>
</dbReference>
<name>A0A9X2J0P6_9SPHN</name>
<organism evidence="7 8">
    <name type="scientific">Sphingomicrobium sediminis</name>
    <dbReference type="NCBI Taxonomy" id="2950949"/>
    <lineage>
        <taxon>Bacteria</taxon>
        <taxon>Pseudomonadati</taxon>
        <taxon>Pseudomonadota</taxon>
        <taxon>Alphaproteobacteria</taxon>
        <taxon>Sphingomonadales</taxon>
        <taxon>Sphingomonadaceae</taxon>
        <taxon>Sphingomicrobium</taxon>
    </lineage>
</organism>
<dbReference type="AlphaFoldDB" id="A0A9X2J0P6"/>
<evidence type="ECO:0000256" key="1">
    <source>
        <dbReference type="ARBA" id="ARBA00022670"/>
    </source>
</evidence>
<protein>
    <submittedName>
        <fullName evidence="7">Peptidase S24</fullName>
    </submittedName>
</protein>
<gene>
    <name evidence="7" type="ORF">NDO55_01420</name>
</gene>
<keyword evidence="3" id="KW-0805">Transcription regulation</keyword>
<dbReference type="Proteomes" id="UP001155128">
    <property type="component" value="Unassembled WGS sequence"/>
</dbReference>
<evidence type="ECO:0000256" key="4">
    <source>
        <dbReference type="ARBA" id="ARBA00023125"/>
    </source>
</evidence>
<keyword evidence="5" id="KW-0804">Transcription</keyword>
<dbReference type="CDD" id="cd06529">
    <property type="entry name" value="S24_LexA-like"/>
    <property type="match status" value="1"/>
</dbReference>
<dbReference type="Pfam" id="PF00717">
    <property type="entry name" value="Peptidase_S24"/>
    <property type="match status" value="1"/>
</dbReference>
<dbReference type="PROSITE" id="PS00501">
    <property type="entry name" value="SPASE_I_1"/>
    <property type="match status" value="1"/>
</dbReference>